<gene>
    <name evidence="3" type="ORF">J8A68_001091</name>
</gene>
<dbReference type="GO" id="GO:0008270">
    <property type="term" value="F:zinc ion binding"/>
    <property type="evidence" value="ECO:0007669"/>
    <property type="project" value="UniProtKB-UniRule"/>
</dbReference>
<accession>A0A8J5UKD8</accession>
<keyword evidence="1" id="KW-0863">Zinc-finger</keyword>
<reference evidence="3 4" key="1">
    <citation type="journal article" date="2021" name="DNA Res.">
        <title>Genome analysis of Candida subhashii reveals its hybrid nature and dual mitochondrial genome conformations.</title>
        <authorList>
            <person name="Mixao V."/>
            <person name="Hegedusova E."/>
            <person name="Saus E."/>
            <person name="Pryszcz L.P."/>
            <person name="Cillingova A."/>
            <person name="Nosek J."/>
            <person name="Gabaldon T."/>
        </authorList>
    </citation>
    <scope>NUCLEOTIDE SEQUENCE [LARGE SCALE GENOMIC DNA]</scope>
    <source>
        <strain evidence="3 4">CBS 10753</strain>
    </source>
</reference>
<evidence type="ECO:0000313" key="3">
    <source>
        <dbReference type="EMBL" id="KAG7665403.1"/>
    </source>
</evidence>
<dbReference type="PROSITE" id="PS51083">
    <property type="entry name" value="ZF_HIT"/>
    <property type="match status" value="1"/>
</dbReference>
<keyword evidence="4" id="KW-1185">Reference proteome</keyword>
<dbReference type="CDD" id="cd23024">
    <property type="entry name" value="zf-HIT_ZNHIT2-3"/>
    <property type="match status" value="1"/>
</dbReference>
<dbReference type="PANTHER" id="PTHR15555">
    <property type="entry name" value="ZINC FINGER HIT DOMAIN CONTAINING PROTEIN 2 PROTEIN FON -RELATED"/>
    <property type="match status" value="1"/>
</dbReference>
<sequence>MLCEICKTAESKYKCPKCSIPYCSIPCYKSAEHIHPQVDSTQPVANPTVTQEITEEEGKIQSKWEKIANDEIIRKLLAEPALQIHLLTILKILKDDKIVSNVSDDQRLEIARLKLTDLRAGGIEENVLVEEFVNRALDLLS</sequence>
<dbReference type="OrthoDB" id="18412at2759"/>
<feature type="domain" description="HIT-type" evidence="2">
    <location>
        <begin position="3"/>
        <end position="40"/>
    </location>
</feature>
<name>A0A8J5UKD8_9ASCO</name>
<protein>
    <submittedName>
        <fullName evidence="3">HIT1</fullName>
    </submittedName>
</protein>
<dbReference type="Proteomes" id="UP000694255">
    <property type="component" value="Unassembled WGS sequence"/>
</dbReference>
<dbReference type="PANTHER" id="PTHR15555:SF0">
    <property type="entry name" value="ZINC FINGER HIT DOMAIN-CONTAINING PROTEIN 2"/>
    <property type="match status" value="1"/>
</dbReference>
<dbReference type="InterPro" id="IPR007529">
    <property type="entry name" value="Znf_HIT"/>
</dbReference>
<dbReference type="Pfam" id="PF04438">
    <property type="entry name" value="zf-HIT"/>
    <property type="match status" value="1"/>
</dbReference>
<keyword evidence="1" id="KW-0479">Metal-binding</keyword>
<dbReference type="GeneID" id="73467892"/>
<keyword evidence="1" id="KW-0862">Zinc</keyword>
<dbReference type="EMBL" id="JAGSYN010000050">
    <property type="protein sequence ID" value="KAG7665403.1"/>
    <property type="molecule type" value="Genomic_DNA"/>
</dbReference>
<evidence type="ECO:0000256" key="1">
    <source>
        <dbReference type="PROSITE-ProRule" id="PRU00453"/>
    </source>
</evidence>
<proteinExistence type="predicted"/>
<comment type="caution">
    <text evidence="3">The sequence shown here is derived from an EMBL/GenBank/DDBJ whole genome shotgun (WGS) entry which is preliminary data.</text>
</comment>
<evidence type="ECO:0000259" key="2">
    <source>
        <dbReference type="PROSITE" id="PS51083"/>
    </source>
</evidence>
<dbReference type="InterPro" id="IPR039646">
    <property type="entry name" value="ZNHIT2"/>
</dbReference>
<dbReference type="RefSeq" id="XP_049265635.1">
    <property type="nucleotide sequence ID" value="XM_049404707.1"/>
</dbReference>
<evidence type="ECO:0000313" key="4">
    <source>
        <dbReference type="Proteomes" id="UP000694255"/>
    </source>
</evidence>
<organism evidence="3 4">
    <name type="scientific">[Candida] subhashii</name>
    <dbReference type="NCBI Taxonomy" id="561895"/>
    <lineage>
        <taxon>Eukaryota</taxon>
        <taxon>Fungi</taxon>
        <taxon>Dikarya</taxon>
        <taxon>Ascomycota</taxon>
        <taxon>Saccharomycotina</taxon>
        <taxon>Pichiomycetes</taxon>
        <taxon>Debaryomycetaceae</taxon>
        <taxon>Spathaspora</taxon>
    </lineage>
</organism>
<dbReference type="AlphaFoldDB" id="A0A8J5UKD8"/>